<keyword evidence="1" id="KW-0378">Hydrolase</keyword>
<dbReference type="EMBL" id="BGJZ01000242">
    <property type="protein sequence ID" value="GBH11517.1"/>
    <property type="molecule type" value="Genomic_DNA"/>
</dbReference>
<accession>A0A2V0QFG3</accession>
<dbReference type="RefSeq" id="WP_110459676.1">
    <property type="nucleotide sequence ID" value="NZ_AP019411.1"/>
</dbReference>
<dbReference type="GO" id="GO:0004177">
    <property type="term" value="F:aminopeptidase activity"/>
    <property type="evidence" value="ECO:0007669"/>
    <property type="project" value="UniProtKB-KW"/>
</dbReference>
<keyword evidence="1" id="KW-0031">Aminopeptidase</keyword>
<reference evidence="1 2" key="1">
    <citation type="submission" date="2018-04" db="EMBL/GenBank/DDBJ databases">
        <title>Draft genome sequence of Pseudomonas syringae pv. actinidiae biovar 1 strains isolated from kiwifruit in Kagawa prefecture.</title>
        <authorList>
            <person name="Tabuchi M."/>
            <person name="Saito M."/>
            <person name="Fujiwara S."/>
            <person name="Sasa N."/>
            <person name="Akimitsu K."/>
            <person name="Gomi K."/>
            <person name="Konishi-Sugita S."/>
            <person name="Hamano K."/>
            <person name="Kataoka I."/>
        </authorList>
    </citation>
    <scope>NUCLEOTIDE SEQUENCE [LARGE SCALE GENOMIC DNA]</scope>
    <source>
        <strain evidence="1 2">MAFF212206</strain>
    </source>
</reference>
<name>A0A2V0QFG3_PSESF</name>
<comment type="caution">
    <text evidence="1">The sequence shown here is derived from an EMBL/GenBank/DDBJ whole genome shotgun (WGS) entry which is preliminary data.</text>
</comment>
<organism evidence="1 2">
    <name type="scientific">Pseudomonas syringae pv. actinidiae</name>
    <dbReference type="NCBI Taxonomy" id="103796"/>
    <lineage>
        <taxon>Bacteria</taxon>
        <taxon>Pseudomonadati</taxon>
        <taxon>Pseudomonadota</taxon>
        <taxon>Gammaproteobacteria</taxon>
        <taxon>Pseudomonadales</taxon>
        <taxon>Pseudomonadaceae</taxon>
        <taxon>Pseudomonas</taxon>
        <taxon>Pseudomonas syringae</taxon>
    </lineage>
</organism>
<gene>
    <name evidence="1" type="ORF">KPSA1_04958</name>
</gene>
<protein>
    <submittedName>
        <fullName evidence="1">Methionine aminopeptidase</fullName>
    </submittedName>
</protein>
<evidence type="ECO:0000313" key="2">
    <source>
        <dbReference type="Proteomes" id="UP000247480"/>
    </source>
</evidence>
<keyword evidence="1" id="KW-0645">Protease</keyword>
<sequence>MTGDKKVCSPEALSELPAPVETAMTVDFGVVVDGYLFNAARVGNVYTASLYFDHAQTIANGSTVVTPPCEEVFCVKGFKLVRSLNGADHYVIVTEYGVA</sequence>
<dbReference type="Proteomes" id="UP000247480">
    <property type="component" value="Unassembled WGS sequence"/>
</dbReference>
<proteinExistence type="predicted"/>
<evidence type="ECO:0000313" key="1">
    <source>
        <dbReference type="EMBL" id="GBH11517.1"/>
    </source>
</evidence>
<dbReference type="AlphaFoldDB" id="A0A2V0QFG3"/>